<keyword evidence="5" id="KW-1185">Reference proteome</keyword>
<reference evidence="4 5" key="1">
    <citation type="submission" date="2017-04" db="EMBL/GenBank/DDBJ databases">
        <authorList>
            <person name="Afonso C.L."/>
            <person name="Miller P.J."/>
            <person name="Scott M.A."/>
            <person name="Spackman E."/>
            <person name="Goraichik I."/>
            <person name="Dimitrov K.M."/>
            <person name="Suarez D.L."/>
            <person name="Swayne D.E."/>
        </authorList>
    </citation>
    <scope>NUCLEOTIDE SEQUENCE [LARGE SCALE GENOMIC DNA]</scope>
</reference>
<dbReference type="InterPro" id="IPR051112">
    <property type="entry name" value="CWC26_splicing_factor"/>
</dbReference>
<dbReference type="STRING" id="1789683.A0A1X7QYN8"/>
<feature type="region of interest" description="Disordered" evidence="3">
    <location>
        <begin position="1"/>
        <end position="38"/>
    </location>
</feature>
<dbReference type="OrthoDB" id="6022at2759"/>
<dbReference type="InterPro" id="IPR018609">
    <property type="entry name" value="Bud13"/>
</dbReference>
<feature type="region of interest" description="Disordered" evidence="3">
    <location>
        <begin position="55"/>
        <end position="75"/>
    </location>
</feature>
<evidence type="ECO:0000313" key="5">
    <source>
        <dbReference type="Proteomes" id="UP000196158"/>
    </source>
</evidence>
<proteinExistence type="inferred from homology"/>
<dbReference type="Pfam" id="PF09736">
    <property type="entry name" value="Bud13"/>
    <property type="match status" value="1"/>
</dbReference>
<accession>A0A1X7QYN8</accession>
<evidence type="ECO:0000313" key="4">
    <source>
        <dbReference type="EMBL" id="SMN18518.1"/>
    </source>
</evidence>
<gene>
    <name evidence="4" type="ORF">KASA_0Q10120G</name>
</gene>
<protein>
    <recommendedName>
        <fullName evidence="2">Pre-mRNA-splicing factor CWC26</fullName>
    </recommendedName>
</protein>
<dbReference type="GO" id="GO:0005684">
    <property type="term" value="C:U2-type spliceosomal complex"/>
    <property type="evidence" value="ECO:0007669"/>
    <property type="project" value="TreeGrafter"/>
</dbReference>
<sequence length="260" mass="29977">MSLHDYLSKTYGSSSNKKSKNKDRKHAKENKKIRSTNTTITEYIHQDIKDVPSKLAEENDANSGRNLWKNPSTNEIVDEVQRPSIKTNEFQDISSSSSVVTTAKMKANLDERNTIHRDEKGHRLTDEKLTQRLADNDLRETIRVNKLNTLNNGELQEYMSKNQLTYASLNSRKRQSDVNDDFADPASAFKTDDETISSNNLSFLGRRQYDKVSSENRFGILPGARWDGVDRSTGFEAKWFKRKAEIEQQKIEKFTVQEDY</sequence>
<dbReference type="Proteomes" id="UP000196158">
    <property type="component" value="Unassembled WGS sequence"/>
</dbReference>
<dbReference type="GO" id="GO:0003723">
    <property type="term" value="F:RNA binding"/>
    <property type="evidence" value="ECO:0007669"/>
    <property type="project" value="TreeGrafter"/>
</dbReference>
<organism evidence="4 5">
    <name type="scientific">Maudiozyma saulgeensis</name>
    <dbReference type="NCBI Taxonomy" id="1789683"/>
    <lineage>
        <taxon>Eukaryota</taxon>
        <taxon>Fungi</taxon>
        <taxon>Dikarya</taxon>
        <taxon>Ascomycota</taxon>
        <taxon>Saccharomycotina</taxon>
        <taxon>Saccharomycetes</taxon>
        <taxon>Saccharomycetales</taxon>
        <taxon>Saccharomycetaceae</taxon>
        <taxon>Maudiozyma</taxon>
    </lineage>
</organism>
<evidence type="ECO:0000256" key="1">
    <source>
        <dbReference type="ARBA" id="ARBA00011069"/>
    </source>
</evidence>
<comment type="similarity">
    <text evidence="1">Belongs to the CWC26 family.</text>
</comment>
<feature type="compositionally biased region" description="Basic residues" evidence="3">
    <location>
        <begin position="17"/>
        <end position="34"/>
    </location>
</feature>
<evidence type="ECO:0000256" key="3">
    <source>
        <dbReference type="SAM" id="MobiDB-lite"/>
    </source>
</evidence>
<name>A0A1X7QYN8_9SACH</name>
<dbReference type="GO" id="GO:0070274">
    <property type="term" value="C:RES complex"/>
    <property type="evidence" value="ECO:0007669"/>
    <property type="project" value="TreeGrafter"/>
</dbReference>
<evidence type="ECO:0000256" key="2">
    <source>
        <dbReference type="ARBA" id="ARBA00020644"/>
    </source>
</evidence>
<dbReference type="EMBL" id="FXLY01000002">
    <property type="protein sequence ID" value="SMN18518.1"/>
    <property type="molecule type" value="Genomic_DNA"/>
</dbReference>
<dbReference type="PANTHER" id="PTHR31809">
    <property type="entry name" value="BUD13 HOMOLOG"/>
    <property type="match status" value="1"/>
</dbReference>
<feature type="compositionally biased region" description="Polar residues" evidence="3">
    <location>
        <begin position="61"/>
        <end position="75"/>
    </location>
</feature>
<dbReference type="GO" id="GO:0000398">
    <property type="term" value="P:mRNA splicing, via spliceosome"/>
    <property type="evidence" value="ECO:0007669"/>
    <property type="project" value="TreeGrafter"/>
</dbReference>
<dbReference type="AlphaFoldDB" id="A0A1X7QYN8"/>
<dbReference type="PANTHER" id="PTHR31809:SF0">
    <property type="entry name" value="BUD13 HOMOLOG"/>
    <property type="match status" value="1"/>
</dbReference>